<comment type="caution">
    <text evidence="5">The sequence shown here is derived from an EMBL/GenBank/DDBJ whole genome shotgun (WGS) entry which is preliminary data.</text>
</comment>
<feature type="region of interest" description="Disordered" evidence="4">
    <location>
        <begin position="436"/>
        <end position="469"/>
    </location>
</feature>
<evidence type="ECO:0000256" key="3">
    <source>
        <dbReference type="PROSITE-ProRule" id="PRU00221"/>
    </source>
</evidence>
<dbReference type="SMART" id="SM00320">
    <property type="entry name" value="WD40"/>
    <property type="match status" value="3"/>
</dbReference>
<feature type="region of interest" description="Disordered" evidence="4">
    <location>
        <begin position="1"/>
        <end position="32"/>
    </location>
</feature>
<keyword evidence="1 3" id="KW-0853">WD repeat</keyword>
<dbReference type="Pfam" id="PF00400">
    <property type="entry name" value="WD40"/>
    <property type="match status" value="1"/>
</dbReference>
<dbReference type="Proteomes" id="UP001294444">
    <property type="component" value="Unassembled WGS sequence"/>
</dbReference>
<proteinExistence type="predicted"/>
<keyword evidence="6" id="KW-1185">Reference proteome</keyword>
<evidence type="ECO:0000256" key="1">
    <source>
        <dbReference type="ARBA" id="ARBA00022574"/>
    </source>
</evidence>
<evidence type="ECO:0000256" key="4">
    <source>
        <dbReference type="SAM" id="MobiDB-lite"/>
    </source>
</evidence>
<dbReference type="SUPFAM" id="SSF50978">
    <property type="entry name" value="WD40 repeat-like"/>
    <property type="match status" value="1"/>
</dbReference>
<dbReference type="PROSITE" id="PS50294">
    <property type="entry name" value="WD_REPEATS_REGION"/>
    <property type="match status" value="1"/>
</dbReference>
<dbReference type="InterPro" id="IPR001680">
    <property type="entry name" value="WD40_rpt"/>
</dbReference>
<dbReference type="PANTHER" id="PTHR10971">
    <property type="entry name" value="MRNA EXPORT FACTOR AND BUB3"/>
    <property type="match status" value="1"/>
</dbReference>
<feature type="repeat" description="WD" evidence="3">
    <location>
        <begin position="139"/>
        <end position="172"/>
    </location>
</feature>
<name>A0AAJ4XMP1_9BASI</name>
<feature type="compositionally biased region" description="Low complexity" evidence="4">
    <location>
        <begin position="22"/>
        <end position="32"/>
    </location>
</feature>
<dbReference type="PROSITE" id="PS00678">
    <property type="entry name" value="WD_REPEATS_1"/>
    <property type="match status" value="1"/>
</dbReference>
<dbReference type="PROSITE" id="PS50082">
    <property type="entry name" value="WD_REPEATS_2"/>
    <property type="match status" value="1"/>
</dbReference>
<accession>A0AAJ4XMP1</accession>
<dbReference type="Gene3D" id="2.130.10.10">
    <property type="entry name" value="YVTN repeat-like/Quinoprotein amine dehydrogenase"/>
    <property type="match status" value="1"/>
</dbReference>
<keyword evidence="2" id="KW-0677">Repeat</keyword>
<evidence type="ECO:0000256" key="2">
    <source>
        <dbReference type="ARBA" id="ARBA00022737"/>
    </source>
</evidence>
<evidence type="ECO:0000313" key="5">
    <source>
        <dbReference type="EMBL" id="SNX85674.1"/>
    </source>
</evidence>
<evidence type="ECO:0000313" key="6">
    <source>
        <dbReference type="Proteomes" id="UP001294444"/>
    </source>
</evidence>
<gene>
    <name evidence="5" type="ORF">MEPE_04383</name>
</gene>
<dbReference type="InterPro" id="IPR015943">
    <property type="entry name" value="WD40/YVTN_repeat-like_dom_sf"/>
</dbReference>
<reference evidence="5" key="1">
    <citation type="submission" date="2023-10" db="EMBL/GenBank/DDBJ databases">
        <authorList>
            <person name="Guldener U."/>
        </authorList>
    </citation>
    <scope>NUCLEOTIDE SEQUENCE</scope>
    <source>
        <strain evidence="5">Mp4</strain>
    </source>
</reference>
<dbReference type="InterPro" id="IPR036322">
    <property type="entry name" value="WD40_repeat_dom_sf"/>
</dbReference>
<dbReference type="EMBL" id="OAPG01000011">
    <property type="protein sequence ID" value="SNX85674.1"/>
    <property type="molecule type" value="Genomic_DNA"/>
</dbReference>
<dbReference type="AlphaFoldDB" id="A0AAJ4XMP1"/>
<sequence>MSHPSSSSSSSSSKHNLPPPASTSVSASPSSTDLYLPDPPRDLISSIVFTPTATTDINTDPIDVLISSWDHHVHHYRIHPTSLKSASTSIYDALHKQQTFAHQAPVLDVCFITSHLAASACVDRRVRLLDLATGKTLILGKHDDSVLKLRYCPQTNLLISGSADRTLKIWNVALNHSDASIDISGFSNNGLLKTLQMPDKVIAMDISPPYSCFNNASEPTLIYSASTPGKATPRDSTPRLVVAMAARHVYVYDLLPLKTTIQKEAQGQEVKARDWQPDQKRESSLKFMARDLRCMPAGDGYVMSSVEGRVAVEFFDPSAKIQAGKYAFKCHRHTVTTTHPQREQDDMVQDNDHGRDDLEMPYDIVYPVHAVAFHPTGSSSSSSSTAIVAVTAGAFDGQGKLLLIATGNDVKEKEESHSNTVQLILKTCVWEECKPKLKSSTTTGSSSSSASTSKKKNPPSQLEKFHNLG</sequence>
<feature type="compositionally biased region" description="Low complexity" evidence="4">
    <location>
        <begin position="438"/>
        <end position="452"/>
    </location>
</feature>
<dbReference type="InterPro" id="IPR019775">
    <property type="entry name" value="WD40_repeat_CS"/>
</dbReference>
<feature type="compositionally biased region" description="Low complexity" evidence="4">
    <location>
        <begin position="1"/>
        <end position="13"/>
    </location>
</feature>
<organism evidence="5 6">
    <name type="scientific">Melanopsichium pennsylvanicum</name>
    <dbReference type="NCBI Taxonomy" id="63383"/>
    <lineage>
        <taxon>Eukaryota</taxon>
        <taxon>Fungi</taxon>
        <taxon>Dikarya</taxon>
        <taxon>Basidiomycota</taxon>
        <taxon>Ustilaginomycotina</taxon>
        <taxon>Ustilaginomycetes</taxon>
        <taxon>Ustilaginales</taxon>
        <taxon>Ustilaginaceae</taxon>
        <taxon>Melanopsichium</taxon>
    </lineage>
</organism>
<protein>
    <submittedName>
        <fullName evidence="5">Related to mitotic checkpoint protein BUB3</fullName>
    </submittedName>
</protein>